<organism evidence="1 2">
    <name type="scientific">Panagrolaimus sp. PS1159</name>
    <dbReference type="NCBI Taxonomy" id="55785"/>
    <lineage>
        <taxon>Eukaryota</taxon>
        <taxon>Metazoa</taxon>
        <taxon>Ecdysozoa</taxon>
        <taxon>Nematoda</taxon>
        <taxon>Chromadorea</taxon>
        <taxon>Rhabditida</taxon>
        <taxon>Tylenchina</taxon>
        <taxon>Panagrolaimomorpha</taxon>
        <taxon>Panagrolaimoidea</taxon>
        <taxon>Panagrolaimidae</taxon>
        <taxon>Panagrolaimus</taxon>
    </lineage>
</organism>
<dbReference type="WBParaSite" id="PS1159_v2.g15148.t1">
    <property type="protein sequence ID" value="PS1159_v2.g15148.t1"/>
    <property type="gene ID" value="PS1159_v2.g15148"/>
</dbReference>
<dbReference type="Proteomes" id="UP000887580">
    <property type="component" value="Unplaced"/>
</dbReference>
<name>A0AC35F948_9BILA</name>
<evidence type="ECO:0000313" key="1">
    <source>
        <dbReference type="Proteomes" id="UP000887580"/>
    </source>
</evidence>
<evidence type="ECO:0000313" key="2">
    <source>
        <dbReference type="WBParaSite" id="PS1159_v2.g15148.t1"/>
    </source>
</evidence>
<sequence length="389" mass="43751">MVKDTKYYDILEVSASATETELKKAYRKLALKYHPDKNPDEGERFKQISAAYEVLSDPKKREIYDLHGEDGIKEGGGGGGMHDPMDIFSMFFGGRSRRERETKAKDTIHQLPVTLEQLYNGISRKMKLTRDIICKTCKGTGAENKNDVMDCDRCHGRKVEVRRVQIAPGFVQTMQSRCGGCNGEGQVIKNRCKGCYGKKKAKEEKILEVHVEKGMADGEKIYFRGQGDEEQGLEPGDVIFVLDEKEHPVYTRKDSNLVLVVKLSLSEALTGCVKNLKTLDSRDLHFNLLPGEVISHDECKVVHGEGMPLRKDSTSRGDLIINFKVEFPKKLSAEQIKKIVKLMPLPKIDIPKDAEIKTAIAVDDSHFRQRRHVEDDGMQGPGGVQCQTQ</sequence>
<protein>
    <submittedName>
        <fullName evidence="2">Uncharacterized protein</fullName>
    </submittedName>
</protein>
<proteinExistence type="predicted"/>
<accession>A0AC35F948</accession>
<reference evidence="2" key="1">
    <citation type="submission" date="2022-11" db="UniProtKB">
        <authorList>
            <consortium name="WormBaseParasite"/>
        </authorList>
    </citation>
    <scope>IDENTIFICATION</scope>
</reference>